<accession>A0A3B4V985</accession>
<evidence type="ECO:0000256" key="4">
    <source>
        <dbReference type="ARBA" id="ARBA00022729"/>
    </source>
</evidence>
<evidence type="ECO:0000256" key="5">
    <source>
        <dbReference type="ARBA" id="ARBA00023136"/>
    </source>
</evidence>
<dbReference type="AlphaFoldDB" id="A0A3B4V985"/>
<reference evidence="12" key="1">
    <citation type="submission" date="2025-08" db="UniProtKB">
        <authorList>
            <consortium name="Ensembl"/>
        </authorList>
    </citation>
    <scope>IDENTIFICATION</scope>
</reference>
<proteinExistence type="inferred from homology"/>
<dbReference type="KEGG" id="sdu:111223487"/>
<keyword evidence="8" id="KW-0449">Lipoprotein</keyword>
<organism evidence="12 13">
    <name type="scientific">Seriola dumerili</name>
    <name type="common">Greater amberjack</name>
    <name type="synonym">Caranx dumerili</name>
    <dbReference type="NCBI Taxonomy" id="41447"/>
    <lineage>
        <taxon>Eukaryota</taxon>
        <taxon>Metazoa</taxon>
        <taxon>Chordata</taxon>
        <taxon>Craniata</taxon>
        <taxon>Vertebrata</taxon>
        <taxon>Euteleostomi</taxon>
        <taxon>Actinopterygii</taxon>
        <taxon>Neopterygii</taxon>
        <taxon>Teleostei</taxon>
        <taxon>Neoteleostei</taxon>
        <taxon>Acanthomorphata</taxon>
        <taxon>Carangaria</taxon>
        <taxon>Carangiformes</taxon>
        <taxon>Carangidae</taxon>
        <taxon>Seriola</taxon>
    </lineage>
</organism>
<protein>
    <submittedName>
        <fullName evidence="12">Lymphocyte antigen-6, epidermis</fullName>
    </submittedName>
</protein>
<keyword evidence="2" id="KW-1003">Cell membrane</keyword>
<dbReference type="InterPro" id="IPR016054">
    <property type="entry name" value="LY6_UPA_recep-like"/>
</dbReference>
<keyword evidence="7" id="KW-0325">Glycoprotein</keyword>
<reference evidence="12" key="2">
    <citation type="submission" date="2025-09" db="UniProtKB">
        <authorList>
            <consortium name="Ensembl"/>
        </authorList>
    </citation>
    <scope>IDENTIFICATION</scope>
</reference>
<dbReference type="GO" id="GO:0035036">
    <property type="term" value="P:sperm-egg recognition"/>
    <property type="evidence" value="ECO:0007669"/>
    <property type="project" value="TreeGrafter"/>
</dbReference>
<dbReference type="Ensembl" id="ENSSDUT00000027842.1">
    <property type="protein sequence ID" value="ENSSDUP00000027358.1"/>
    <property type="gene ID" value="ENSSDUG00000019811.1"/>
</dbReference>
<dbReference type="CTD" id="100334363"/>
<evidence type="ECO:0000256" key="10">
    <source>
        <dbReference type="SAM" id="SignalP"/>
    </source>
</evidence>
<feature type="chain" id="PRO_5017456463" evidence="10">
    <location>
        <begin position="21"/>
        <end position="130"/>
    </location>
</feature>
<name>A0A3B4V985_SERDU</name>
<keyword evidence="4 10" id="KW-0732">Signal</keyword>
<keyword evidence="13" id="KW-1185">Reference proteome</keyword>
<evidence type="ECO:0000256" key="6">
    <source>
        <dbReference type="ARBA" id="ARBA00023157"/>
    </source>
</evidence>
<dbReference type="PANTHER" id="PTHR47613:SF1">
    <property type="entry name" value="SPERM ACROSOME MEMBRANE-ASSOCIATED PROTEIN 4"/>
    <property type="match status" value="1"/>
</dbReference>
<dbReference type="InterPro" id="IPR046354">
    <property type="entry name" value="SPACA4/Bouncer"/>
</dbReference>
<dbReference type="PANTHER" id="PTHR47613">
    <property type="entry name" value="SPERM ACROSOME MEMBRANE-ASSOCIATED PROTEIN 4"/>
    <property type="match status" value="1"/>
</dbReference>
<comment type="similarity">
    <text evidence="9">Belongs to the SPACA4/bouncer family.</text>
</comment>
<evidence type="ECO:0000313" key="12">
    <source>
        <dbReference type="Ensembl" id="ENSSDUP00000027358.1"/>
    </source>
</evidence>
<dbReference type="Pfam" id="PF00021">
    <property type="entry name" value="UPAR_LY6"/>
    <property type="match status" value="1"/>
</dbReference>
<dbReference type="SUPFAM" id="SSF57302">
    <property type="entry name" value="Snake toxin-like"/>
    <property type="match status" value="1"/>
</dbReference>
<feature type="signal peptide" evidence="10">
    <location>
        <begin position="1"/>
        <end position="20"/>
    </location>
</feature>
<dbReference type="GeneTree" id="ENSGT00510000049347"/>
<evidence type="ECO:0000256" key="1">
    <source>
        <dbReference type="ARBA" id="ARBA00004609"/>
    </source>
</evidence>
<dbReference type="Proteomes" id="UP000261420">
    <property type="component" value="Unplaced"/>
</dbReference>
<evidence type="ECO:0000256" key="2">
    <source>
        <dbReference type="ARBA" id="ARBA00022475"/>
    </source>
</evidence>
<evidence type="ECO:0000259" key="11">
    <source>
        <dbReference type="Pfam" id="PF00021"/>
    </source>
</evidence>
<evidence type="ECO:0000256" key="9">
    <source>
        <dbReference type="ARBA" id="ARBA00029446"/>
    </source>
</evidence>
<dbReference type="GO" id="GO:0005886">
    <property type="term" value="C:plasma membrane"/>
    <property type="evidence" value="ECO:0007669"/>
    <property type="project" value="UniProtKB-SubCell"/>
</dbReference>
<evidence type="ECO:0000256" key="8">
    <source>
        <dbReference type="ARBA" id="ARBA00023288"/>
    </source>
</evidence>
<keyword evidence="6" id="KW-1015">Disulfide bond</keyword>
<dbReference type="STRING" id="41447.ENSSDUP00000027358"/>
<dbReference type="Gene3D" id="2.10.60.10">
    <property type="entry name" value="CD59"/>
    <property type="match status" value="1"/>
</dbReference>
<evidence type="ECO:0000313" key="13">
    <source>
        <dbReference type="Proteomes" id="UP000261420"/>
    </source>
</evidence>
<dbReference type="GeneID" id="111223487"/>
<dbReference type="GO" id="GO:0098552">
    <property type="term" value="C:side of membrane"/>
    <property type="evidence" value="ECO:0007669"/>
    <property type="project" value="UniProtKB-KW"/>
</dbReference>
<keyword evidence="3" id="KW-0336">GPI-anchor</keyword>
<comment type="subcellular location">
    <subcellularLocation>
        <location evidence="1">Cell membrane</location>
        <topology evidence="1">Lipid-anchor</topology>
        <topology evidence="1">GPI-anchor</topology>
    </subcellularLocation>
</comment>
<sequence length="130" mass="13753">MNRIILQLFAVGFCFAVGQALQCYKCKLGFWNLCITSKDTCDEGERCFSGVGTAASFMNITMKGCLAEADCNSTKEVNFPSSSSNTTVYTMTKTCCNTDLCNAAPGLPGASGLSLTFATITALLVAKVLV</sequence>
<evidence type="ECO:0000256" key="3">
    <source>
        <dbReference type="ARBA" id="ARBA00022622"/>
    </source>
</evidence>
<dbReference type="InterPro" id="IPR045860">
    <property type="entry name" value="Snake_toxin-like_sf"/>
</dbReference>
<dbReference type="OMA" id="AKDCVFC"/>
<feature type="domain" description="UPAR/Ly6" evidence="11">
    <location>
        <begin position="19"/>
        <end position="103"/>
    </location>
</feature>
<keyword evidence="5" id="KW-0472">Membrane</keyword>
<dbReference type="RefSeq" id="XP_022603373.1">
    <property type="nucleotide sequence ID" value="XM_022747652.1"/>
</dbReference>
<evidence type="ECO:0000256" key="7">
    <source>
        <dbReference type="ARBA" id="ARBA00023180"/>
    </source>
</evidence>